<dbReference type="GO" id="GO:0006672">
    <property type="term" value="P:ceramide metabolic process"/>
    <property type="evidence" value="ECO:0007669"/>
    <property type="project" value="TreeGrafter"/>
</dbReference>
<keyword evidence="3" id="KW-1185">Reference proteome</keyword>
<dbReference type="AlphaFoldDB" id="A0AAV5SJT7"/>
<dbReference type="GO" id="GO:0001729">
    <property type="term" value="F:ceramide kinase activity"/>
    <property type="evidence" value="ECO:0007669"/>
    <property type="project" value="TreeGrafter"/>
</dbReference>
<dbReference type="Gene3D" id="2.60.200.40">
    <property type="match status" value="1"/>
</dbReference>
<dbReference type="SMART" id="SM00046">
    <property type="entry name" value="DAGKc"/>
    <property type="match status" value="1"/>
</dbReference>
<dbReference type="InterPro" id="IPR017438">
    <property type="entry name" value="ATP-NAD_kinase_N"/>
</dbReference>
<dbReference type="Pfam" id="PF19280">
    <property type="entry name" value="CERK_C"/>
    <property type="match status" value="1"/>
</dbReference>
<gene>
    <name evidence="2" type="ORF">PENTCL1PPCAC_5052</name>
</gene>
<dbReference type="Pfam" id="PF00781">
    <property type="entry name" value="DAGK_cat"/>
    <property type="match status" value="1"/>
</dbReference>
<dbReference type="InterPro" id="IPR016064">
    <property type="entry name" value="NAD/diacylglycerol_kinase_sf"/>
</dbReference>
<dbReference type="GO" id="GO:0016020">
    <property type="term" value="C:membrane"/>
    <property type="evidence" value="ECO:0007669"/>
    <property type="project" value="GOC"/>
</dbReference>
<dbReference type="EMBL" id="BTSX01000002">
    <property type="protein sequence ID" value="GMS82877.1"/>
    <property type="molecule type" value="Genomic_DNA"/>
</dbReference>
<evidence type="ECO:0000259" key="1">
    <source>
        <dbReference type="PROSITE" id="PS50146"/>
    </source>
</evidence>
<dbReference type="PANTHER" id="PTHR12358">
    <property type="entry name" value="SPHINGOSINE KINASE"/>
    <property type="match status" value="1"/>
</dbReference>
<evidence type="ECO:0000313" key="2">
    <source>
        <dbReference type="EMBL" id="GMS82877.1"/>
    </source>
</evidence>
<feature type="domain" description="DAGKc" evidence="1">
    <location>
        <begin position="159"/>
        <end position="312"/>
    </location>
</feature>
<dbReference type="SUPFAM" id="SSF111331">
    <property type="entry name" value="NAD kinase/diacylglycerol kinase-like"/>
    <property type="match status" value="1"/>
</dbReference>
<reference evidence="2" key="1">
    <citation type="submission" date="2023-10" db="EMBL/GenBank/DDBJ databases">
        <title>Genome assembly of Pristionchus species.</title>
        <authorList>
            <person name="Yoshida K."/>
            <person name="Sommer R.J."/>
        </authorList>
    </citation>
    <scope>NUCLEOTIDE SEQUENCE</scope>
    <source>
        <strain evidence="2">RS0144</strain>
    </source>
</reference>
<dbReference type="InterPro" id="IPR050187">
    <property type="entry name" value="Lipid_Phosphate_FormReg"/>
</dbReference>
<name>A0AAV5SJT7_9BILA</name>
<dbReference type="InterPro" id="IPR045363">
    <property type="entry name" value="CERK_C"/>
</dbReference>
<evidence type="ECO:0000313" key="3">
    <source>
        <dbReference type="Proteomes" id="UP001432027"/>
    </source>
</evidence>
<dbReference type="PANTHER" id="PTHR12358:SF111">
    <property type="entry name" value="CERAMIDE KINASE, ISOFORM A"/>
    <property type="match status" value="1"/>
</dbReference>
<proteinExistence type="predicted"/>
<dbReference type="Proteomes" id="UP001432027">
    <property type="component" value="Unassembled WGS sequence"/>
</dbReference>
<feature type="non-terminal residue" evidence="2">
    <location>
        <position position="1"/>
    </location>
</feature>
<comment type="caution">
    <text evidence="2">The sequence shown here is derived from an EMBL/GenBank/DDBJ whole genome shotgun (WGS) entry which is preliminary data.</text>
</comment>
<dbReference type="Gene3D" id="3.40.50.10330">
    <property type="entry name" value="Probable inorganic polyphosphate/atp-NAD kinase, domain 1"/>
    <property type="match status" value="1"/>
</dbReference>
<organism evidence="2 3">
    <name type="scientific">Pristionchus entomophagus</name>
    <dbReference type="NCBI Taxonomy" id="358040"/>
    <lineage>
        <taxon>Eukaryota</taxon>
        <taxon>Metazoa</taxon>
        <taxon>Ecdysozoa</taxon>
        <taxon>Nematoda</taxon>
        <taxon>Chromadorea</taxon>
        <taxon>Rhabditida</taxon>
        <taxon>Rhabditina</taxon>
        <taxon>Diplogasteromorpha</taxon>
        <taxon>Diplogasteroidea</taxon>
        <taxon>Neodiplogasteridae</taxon>
        <taxon>Pristionchus</taxon>
    </lineage>
</organism>
<accession>A0AAV5SJT7</accession>
<protein>
    <recommendedName>
        <fullName evidence="1">DAGKc domain-containing protein</fullName>
    </recommendedName>
</protein>
<sequence length="551" mass="62284">FDSFRFRMTPSNADEITRVETAEDEITAELPSPTMSSKPGEGGQVFAQVASLHGKSHRLIFDRKRNVFHFMLNDDERVKITYRVDELLAVKKHSVKIKKGILQPLEAKKDTPTTLCFYFVYRKNKHKWRLLEVPVVFASSMERDYWERLCQMTLKALEQRPRRILVYINPFGGKGKAPNIYKKYVEPLFQLAEITAQVIFTQHANHAKEHVEGMNEYDWKTIDGIVSVGGDGLFNECLSGAINRTQTEVSVDVDDRRSVLASPRIPFGIIGAGSANSIVMTVHDTDDYATSAVHIAIGSRCRVDACTVHNRKELVRVSADAISYGWLGDVLRDSERYRWLGPLRYQWSALRTTIRNPSYRGTVSFSLSATETNKPMDKLPSCVPPCTLCDQSGGHSDRLTSSRAEHEYHVHTDFAHVICCVIPCVTPFTPLGLAPFTGIGDGSLDLALLPRLSRCANLNFMRRAAQYGGKGMYEMDPSLNCYRVSAWSYCPDKIEDRGVWNVDGEIVDQPPEPLHFRLRPRLISFFGRDAAVIAPTKRSILKKRKSSIVYR</sequence>
<dbReference type="InterPro" id="IPR001206">
    <property type="entry name" value="Diacylglycerol_kinase_cat_dom"/>
</dbReference>
<dbReference type="PROSITE" id="PS50146">
    <property type="entry name" value="DAGK"/>
    <property type="match status" value="1"/>
</dbReference>